<feature type="compositionally biased region" description="Basic and acidic residues" evidence="1">
    <location>
        <begin position="141"/>
        <end position="151"/>
    </location>
</feature>
<dbReference type="Proteomes" id="UP000799428">
    <property type="component" value="Unassembled WGS sequence"/>
</dbReference>
<sequence>MPPKKSTKAGSENEGSKGQGFKWTPEADLQLLYLMTVPRGATKEEQERIGVMLGVSAGAVRNRATTIKAAHRKAYEEAGWEIPGTTVPSKPSTPSRKRAHGGVSDENVASPRAKKTKKGGKAALSEEDNDESQGQMNGLNVKDEPKNEDSC</sequence>
<evidence type="ECO:0008006" key="4">
    <source>
        <dbReference type="Google" id="ProtNLM"/>
    </source>
</evidence>
<keyword evidence="3" id="KW-1185">Reference proteome</keyword>
<evidence type="ECO:0000313" key="2">
    <source>
        <dbReference type="EMBL" id="KAF2715023.1"/>
    </source>
</evidence>
<dbReference type="OrthoDB" id="3889136at2759"/>
<evidence type="ECO:0000256" key="1">
    <source>
        <dbReference type="SAM" id="MobiDB-lite"/>
    </source>
</evidence>
<dbReference type="AlphaFoldDB" id="A0A6G1KQY0"/>
<accession>A0A6G1KQY0</accession>
<gene>
    <name evidence="2" type="ORF">K504DRAFT_529264</name>
</gene>
<reference evidence="2" key="1">
    <citation type="journal article" date="2020" name="Stud. Mycol.">
        <title>101 Dothideomycetes genomes: a test case for predicting lifestyles and emergence of pathogens.</title>
        <authorList>
            <person name="Haridas S."/>
            <person name="Albert R."/>
            <person name="Binder M."/>
            <person name="Bloem J."/>
            <person name="Labutti K."/>
            <person name="Salamov A."/>
            <person name="Andreopoulos B."/>
            <person name="Baker S."/>
            <person name="Barry K."/>
            <person name="Bills G."/>
            <person name="Bluhm B."/>
            <person name="Cannon C."/>
            <person name="Castanera R."/>
            <person name="Culley D."/>
            <person name="Daum C."/>
            <person name="Ezra D."/>
            <person name="Gonzalez J."/>
            <person name="Henrissat B."/>
            <person name="Kuo A."/>
            <person name="Liang C."/>
            <person name="Lipzen A."/>
            <person name="Lutzoni F."/>
            <person name="Magnuson J."/>
            <person name="Mondo S."/>
            <person name="Nolan M."/>
            <person name="Ohm R."/>
            <person name="Pangilinan J."/>
            <person name="Park H.-J."/>
            <person name="Ramirez L."/>
            <person name="Alfaro M."/>
            <person name="Sun H."/>
            <person name="Tritt A."/>
            <person name="Yoshinaga Y."/>
            <person name="Zwiers L.-H."/>
            <person name="Turgeon B."/>
            <person name="Goodwin S."/>
            <person name="Spatafora J."/>
            <person name="Crous P."/>
            <person name="Grigoriev I."/>
        </authorList>
    </citation>
    <scope>NUCLEOTIDE SEQUENCE</scope>
    <source>
        <strain evidence="2">CBS 279.74</strain>
    </source>
</reference>
<protein>
    <recommendedName>
        <fullName evidence="4">Myb-like domain-containing protein</fullName>
    </recommendedName>
</protein>
<name>A0A6G1KQY0_9PLEO</name>
<feature type="region of interest" description="Disordered" evidence="1">
    <location>
        <begin position="1"/>
        <end position="23"/>
    </location>
</feature>
<dbReference type="EMBL" id="MU005764">
    <property type="protein sequence ID" value="KAF2715023.1"/>
    <property type="molecule type" value="Genomic_DNA"/>
</dbReference>
<evidence type="ECO:0000313" key="3">
    <source>
        <dbReference type="Proteomes" id="UP000799428"/>
    </source>
</evidence>
<proteinExistence type="predicted"/>
<organism evidence="2 3">
    <name type="scientific">Pleomassaria siparia CBS 279.74</name>
    <dbReference type="NCBI Taxonomy" id="1314801"/>
    <lineage>
        <taxon>Eukaryota</taxon>
        <taxon>Fungi</taxon>
        <taxon>Dikarya</taxon>
        <taxon>Ascomycota</taxon>
        <taxon>Pezizomycotina</taxon>
        <taxon>Dothideomycetes</taxon>
        <taxon>Pleosporomycetidae</taxon>
        <taxon>Pleosporales</taxon>
        <taxon>Pleomassariaceae</taxon>
        <taxon>Pleomassaria</taxon>
    </lineage>
</organism>
<feature type="region of interest" description="Disordered" evidence="1">
    <location>
        <begin position="77"/>
        <end position="151"/>
    </location>
</feature>